<dbReference type="InterPro" id="IPR036144">
    <property type="entry name" value="RibA-like_sf"/>
</dbReference>
<accession>A0A8J3M9L0</accession>
<name>A0A8J3M9L0_9RHOB</name>
<protein>
    <recommendedName>
        <fullName evidence="7">3,4-dihydroxy-2-butanone 4-phosphate synthase</fullName>
        <ecNumber evidence="6">4.1.99.12</ecNumber>
    </recommendedName>
</protein>
<dbReference type="Pfam" id="PF00926">
    <property type="entry name" value="DHBP_synthase"/>
    <property type="match status" value="1"/>
</dbReference>
<evidence type="ECO:0000256" key="2">
    <source>
        <dbReference type="ARBA" id="ARBA00002284"/>
    </source>
</evidence>
<gene>
    <name evidence="11" type="ORF">GCM10017056_36510</name>
</gene>
<reference evidence="11" key="1">
    <citation type="journal article" date="2014" name="Int. J. Syst. Evol. Microbiol.">
        <title>Complete genome sequence of Corynebacterium casei LMG S-19264T (=DSM 44701T), isolated from a smear-ripened cheese.</title>
        <authorList>
            <consortium name="US DOE Joint Genome Institute (JGI-PGF)"/>
            <person name="Walter F."/>
            <person name="Albersmeier A."/>
            <person name="Kalinowski J."/>
            <person name="Ruckert C."/>
        </authorList>
    </citation>
    <scope>NUCLEOTIDE SEQUENCE</scope>
    <source>
        <strain evidence="11">KCTC 42650</strain>
    </source>
</reference>
<organism evidence="11 12">
    <name type="scientific">Seohaeicola zhoushanensis</name>
    <dbReference type="NCBI Taxonomy" id="1569283"/>
    <lineage>
        <taxon>Bacteria</taxon>
        <taxon>Pseudomonadati</taxon>
        <taxon>Pseudomonadota</taxon>
        <taxon>Alphaproteobacteria</taxon>
        <taxon>Rhodobacterales</taxon>
        <taxon>Roseobacteraceae</taxon>
        <taxon>Seohaeicola</taxon>
    </lineage>
</organism>
<comment type="function">
    <text evidence="2">Catalyzes the conversion of D-ribulose 5-phosphate to formate and 3,4-dihydroxy-2-butanone 4-phosphate.</text>
</comment>
<keyword evidence="8" id="KW-0686">Riboflavin biosynthesis</keyword>
<dbReference type="UniPathway" id="UPA00275">
    <property type="reaction ID" value="UER00399"/>
</dbReference>
<dbReference type="Proteomes" id="UP000626220">
    <property type="component" value="Unassembled WGS sequence"/>
</dbReference>
<dbReference type="Pfam" id="PF00925">
    <property type="entry name" value="GTP_cyclohydro2"/>
    <property type="match status" value="1"/>
</dbReference>
<dbReference type="SUPFAM" id="SSF142695">
    <property type="entry name" value="RibA-like"/>
    <property type="match status" value="1"/>
</dbReference>
<comment type="similarity">
    <text evidence="5">In the C-terminal section; belongs to the GTP cyclohydrolase II family.</text>
</comment>
<proteinExistence type="inferred from homology"/>
<dbReference type="PANTHER" id="PTHR21327:SF18">
    <property type="entry name" value="3,4-DIHYDROXY-2-BUTANONE 4-PHOSPHATE SYNTHASE"/>
    <property type="match status" value="1"/>
</dbReference>
<evidence type="ECO:0000256" key="4">
    <source>
        <dbReference type="ARBA" id="ARBA00005520"/>
    </source>
</evidence>
<reference evidence="11" key="2">
    <citation type="submission" date="2020-09" db="EMBL/GenBank/DDBJ databases">
        <authorList>
            <person name="Sun Q."/>
            <person name="Kim S."/>
        </authorList>
    </citation>
    <scope>NUCLEOTIDE SEQUENCE</scope>
    <source>
        <strain evidence="11">KCTC 42650</strain>
    </source>
</reference>
<evidence type="ECO:0000256" key="5">
    <source>
        <dbReference type="ARBA" id="ARBA00008976"/>
    </source>
</evidence>
<evidence type="ECO:0000259" key="10">
    <source>
        <dbReference type="Pfam" id="PF00925"/>
    </source>
</evidence>
<comment type="pathway">
    <text evidence="3">Cofactor biosynthesis; riboflavin biosynthesis; 2-hydroxy-3-oxobutyl phosphate from D-ribulose 5-phosphate: step 1/1.</text>
</comment>
<dbReference type="EMBL" id="BNCJ01000013">
    <property type="protein sequence ID" value="GHF61881.1"/>
    <property type="molecule type" value="Genomic_DNA"/>
</dbReference>
<comment type="catalytic activity">
    <reaction evidence="1">
        <text>D-ribulose 5-phosphate = (2S)-2-hydroxy-3-oxobutyl phosphate + formate + H(+)</text>
        <dbReference type="Rhea" id="RHEA:18457"/>
        <dbReference type="ChEBI" id="CHEBI:15378"/>
        <dbReference type="ChEBI" id="CHEBI:15740"/>
        <dbReference type="ChEBI" id="CHEBI:58121"/>
        <dbReference type="ChEBI" id="CHEBI:58830"/>
        <dbReference type="EC" id="4.1.99.12"/>
    </reaction>
</comment>
<evidence type="ECO:0000256" key="6">
    <source>
        <dbReference type="ARBA" id="ARBA00012153"/>
    </source>
</evidence>
<dbReference type="GO" id="GO:0008686">
    <property type="term" value="F:3,4-dihydroxy-2-butanone-4-phosphate synthase activity"/>
    <property type="evidence" value="ECO:0007669"/>
    <property type="project" value="UniProtKB-EC"/>
</dbReference>
<dbReference type="GO" id="GO:0009231">
    <property type="term" value="P:riboflavin biosynthetic process"/>
    <property type="evidence" value="ECO:0007669"/>
    <property type="project" value="UniProtKB-UniPathway"/>
</dbReference>
<comment type="similarity">
    <text evidence="4">In the N-terminal section; belongs to the DHBP synthase family.</text>
</comment>
<dbReference type="GO" id="GO:0046872">
    <property type="term" value="F:metal ion binding"/>
    <property type="evidence" value="ECO:0007669"/>
    <property type="project" value="UniProtKB-KW"/>
</dbReference>
<dbReference type="Gene3D" id="3.90.870.10">
    <property type="entry name" value="DHBP synthase"/>
    <property type="match status" value="1"/>
</dbReference>
<dbReference type="InterPro" id="IPR017945">
    <property type="entry name" value="DHBP_synth_RibB-like_a/b_dom"/>
</dbReference>
<dbReference type="InterPro" id="IPR000422">
    <property type="entry name" value="DHBP_synthase_RibB"/>
</dbReference>
<evidence type="ECO:0000313" key="12">
    <source>
        <dbReference type="Proteomes" id="UP000626220"/>
    </source>
</evidence>
<evidence type="ECO:0000256" key="7">
    <source>
        <dbReference type="ARBA" id="ARBA00018836"/>
    </source>
</evidence>
<evidence type="ECO:0000256" key="1">
    <source>
        <dbReference type="ARBA" id="ARBA00000141"/>
    </source>
</evidence>
<evidence type="ECO:0000256" key="8">
    <source>
        <dbReference type="ARBA" id="ARBA00022619"/>
    </source>
</evidence>
<dbReference type="InterPro" id="IPR032677">
    <property type="entry name" value="GTP_cyclohydro_II"/>
</dbReference>
<feature type="domain" description="GTP cyclohydrolase II" evidence="10">
    <location>
        <begin position="214"/>
        <end position="367"/>
    </location>
</feature>
<keyword evidence="12" id="KW-1185">Reference proteome</keyword>
<dbReference type="PANTHER" id="PTHR21327">
    <property type="entry name" value="GTP CYCLOHYDROLASE II-RELATED"/>
    <property type="match status" value="1"/>
</dbReference>
<dbReference type="SUPFAM" id="SSF55821">
    <property type="entry name" value="YrdC/RibB"/>
    <property type="match status" value="1"/>
</dbReference>
<dbReference type="Gene3D" id="3.40.50.10990">
    <property type="entry name" value="GTP cyclohydrolase II"/>
    <property type="match status" value="1"/>
</dbReference>
<evidence type="ECO:0000256" key="9">
    <source>
        <dbReference type="ARBA" id="ARBA00022723"/>
    </source>
</evidence>
<dbReference type="AlphaFoldDB" id="A0A8J3M9L0"/>
<dbReference type="PIRSF" id="PIRSF001259">
    <property type="entry name" value="RibA"/>
    <property type="match status" value="1"/>
</dbReference>
<evidence type="ECO:0000313" key="11">
    <source>
        <dbReference type="EMBL" id="GHF61881.1"/>
    </source>
</evidence>
<evidence type="ECO:0000256" key="3">
    <source>
        <dbReference type="ARBA" id="ARBA00004904"/>
    </source>
</evidence>
<dbReference type="RefSeq" id="WP_189681556.1">
    <property type="nucleotide sequence ID" value="NZ_BNCJ01000013.1"/>
</dbReference>
<dbReference type="EC" id="4.1.99.12" evidence="6"/>
<sequence length="373" mass="39563">METNVQSSFKTAVEALAAGRGVFIHGESGARRAAVMVVAATHCDAPGVNLLAKHARGLVCLAMTGEQAARLELRMQPRRNMASGQTGFTVSIEAVRGVSTGISAEDRARTIAAAIDPASGPRALHTPGHVFPYVVADGGTLLKPTLPEAALDLARLSGCGPFAVFSDVLDDEGELADIGHFQALAESLDCAVLDIKDLILARRRTEKMVERTHATSADTEEGGIFAVQLYRNRLSGAEHIALIKGNLSAATGAVPVRVHSLNITDDILRWRNFGSSDHVGRYLRAVDALGCGVIILIRESYDTTLTERFVARERQASTGYGFTELIDFGIPAQILADLGVRQIELLSESEGQYGNLAGFGISCVGTRPVSDAG</sequence>
<keyword evidence="9" id="KW-0479">Metal-binding</keyword>
<comment type="caution">
    <text evidence="11">The sequence shown here is derived from an EMBL/GenBank/DDBJ whole genome shotgun (WGS) entry which is preliminary data.</text>
</comment>
<dbReference type="GO" id="GO:0005829">
    <property type="term" value="C:cytosol"/>
    <property type="evidence" value="ECO:0007669"/>
    <property type="project" value="TreeGrafter"/>
</dbReference>